<feature type="compositionally biased region" description="Polar residues" evidence="1">
    <location>
        <begin position="1"/>
        <end position="10"/>
    </location>
</feature>
<feature type="compositionally biased region" description="Low complexity" evidence="1">
    <location>
        <begin position="39"/>
        <end position="56"/>
    </location>
</feature>
<gene>
    <name evidence="2" type="ORF">K435DRAFT_879941</name>
</gene>
<dbReference type="Proteomes" id="UP000297245">
    <property type="component" value="Unassembled WGS sequence"/>
</dbReference>
<feature type="region of interest" description="Disordered" evidence="1">
    <location>
        <begin position="1"/>
        <end position="107"/>
    </location>
</feature>
<feature type="compositionally biased region" description="Polar residues" evidence="1">
    <location>
        <begin position="29"/>
        <end position="38"/>
    </location>
</feature>
<name>A0A4S8KL76_DENBC</name>
<evidence type="ECO:0000256" key="1">
    <source>
        <dbReference type="SAM" id="MobiDB-lite"/>
    </source>
</evidence>
<dbReference type="EMBL" id="ML181344">
    <property type="protein sequence ID" value="THU75948.1"/>
    <property type="molecule type" value="Genomic_DNA"/>
</dbReference>
<organism evidence="2 3">
    <name type="scientific">Dendrothele bispora (strain CBS 962.96)</name>
    <dbReference type="NCBI Taxonomy" id="1314807"/>
    <lineage>
        <taxon>Eukaryota</taxon>
        <taxon>Fungi</taxon>
        <taxon>Dikarya</taxon>
        <taxon>Basidiomycota</taxon>
        <taxon>Agaricomycotina</taxon>
        <taxon>Agaricomycetes</taxon>
        <taxon>Agaricomycetidae</taxon>
        <taxon>Agaricales</taxon>
        <taxon>Agaricales incertae sedis</taxon>
        <taxon>Dendrothele</taxon>
    </lineage>
</organism>
<protein>
    <submittedName>
        <fullName evidence="2">Uncharacterized protein</fullName>
    </submittedName>
</protein>
<feature type="compositionally biased region" description="Polar residues" evidence="1">
    <location>
        <begin position="92"/>
        <end position="107"/>
    </location>
</feature>
<feature type="compositionally biased region" description="Low complexity" evidence="1">
    <location>
        <begin position="11"/>
        <end position="22"/>
    </location>
</feature>
<evidence type="ECO:0000313" key="3">
    <source>
        <dbReference type="Proteomes" id="UP000297245"/>
    </source>
</evidence>
<proteinExistence type="predicted"/>
<accession>A0A4S8KL76</accession>
<keyword evidence="3" id="KW-1185">Reference proteome</keyword>
<reference evidence="2 3" key="1">
    <citation type="journal article" date="2019" name="Nat. Ecol. Evol.">
        <title>Megaphylogeny resolves global patterns of mushroom evolution.</title>
        <authorList>
            <person name="Varga T."/>
            <person name="Krizsan K."/>
            <person name="Foldi C."/>
            <person name="Dima B."/>
            <person name="Sanchez-Garcia M."/>
            <person name="Sanchez-Ramirez S."/>
            <person name="Szollosi G.J."/>
            <person name="Szarkandi J.G."/>
            <person name="Papp V."/>
            <person name="Albert L."/>
            <person name="Andreopoulos W."/>
            <person name="Angelini C."/>
            <person name="Antonin V."/>
            <person name="Barry K.W."/>
            <person name="Bougher N.L."/>
            <person name="Buchanan P."/>
            <person name="Buyck B."/>
            <person name="Bense V."/>
            <person name="Catcheside P."/>
            <person name="Chovatia M."/>
            <person name="Cooper J."/>
            <person name="Damon W."/>
            <person name="Desjardin D."/>
            <person name="Finy P."/>
            <person name="Geml J."/>
            <person name="Haridas S."/>
            <person name="Hughes K."/>
            <person name="Justo A."/>
            <person name="Karasinski D."/>
            <person name="Kautmanova I."/>
            <person name="Kiss B."/>
            <person name="Kocsube S."/>
            <person name="Kotiranta H."/>
            <person name="LaButti K.M."/>
            <person name="Lechner B.E."/>
            <person name="Liimatainen K."/>
            <person name="Lipzen A."/>
            <person name="Lukacs Z."/>
            <person name="Mihaltcheva S."/>
            <person name="Morgado L.N."/>
            <person name="Niskanen T."/>
            <person name="Noordeloos M.E."/>
            <person name="Ohm R.A."/>
            <person name="Ortiz-Santana B."/>
            <person name="Ovrebo C."/>
            <person name="Racz N."/>
            <person name="Riley R."/>
            <person name="Savchenko A."/>
            <person name="Shiryaev A."/>
            <person name="Soop K."/>
            <person name="Spirin V."/>
            <person name="Szebenyi C."/>
            <person name="Tomsovsky M."/>
            <person name="Tulloss R.E."/>
            <person name="Uehling J."/>
            <person name="Grigoriev I.V."/>
            <person name="Vagvolgyi C."/>
            <person name="Papp T."/>
            <person name="Martin F.M."/>
            <person name="Miettinen O."/>
            <person name="Hibbett D.S."/>
            <person name="Nagy L.G."/>
        </authorList>
    </citation>
    <scope>NUCLEOTIDE SEQUENCE [LARGE SCALE GENOMIC DNA]</scope>
    <source>
        <strain evidence="2 3">CBS 962.96</strain>
    </source>
</reference>
<sequence>MAAKKTNQGRNTSQTTTNLSTQPVPDPINHSTPSTTPLPVNSTPNTVIPPVTNTPSATTLQPAQVVNPAPGGAPRSVNPDTTAPPVGDVLSPTAQPASCATAQQDPR</sequence>
<evidence type="ECO:0000313" key="2">
    <source>
        <dbReference type="EMBL" id="THU75948.1"/>
    </source>
</evidence>
<dbReference type="AlphaFoldDB" id="A0A4S8KL76"/>